<comment type="caution">
    <text evidence="5">The sequence shown here is derived from an EMBL/GenBank/DDBJ whole genome shotgun (WGS) entry which is preliminary data.</text>
</comment>
<feature type="region of interest" description="Disordered" evidence="1">
    <location>
        <begin position="1"/>
        <end position="31"/>
    </location>
</feature>
<evidence type="ECO:0000259" key="4">
    <source>
        <dbReference type="Pfam" id="PF13845"/>
    </source>
</evidence>
<reference evidence="6" key="1">
    <citation type="submission" date="2016-04" db="EMBL/GenBank/DDBJ databases">
        <authorList>
            <person name="Strapagiel D."/>
            <person name="Borowka P."/>
            <person name="Marciniak B."/>
            <person name="Bakula Z."/>
            <person name="Van Ingen J."/>
            <person name="Safianowska A."/>
            <person name="Dziadek J."/>
            <person name="Jagielski T."/>
        </authorList>
    </citation>
    <scope>NUCLEOTIDE SEQUENCE [LARGE SCALE GENOMIC DNA]</scope>
    <source>
        <strain evidence="6">1010001458</strain>
    </source>
</reference>
<dbReference type="EMBL" id="LWCI01000145">
    <property type="protein sequence ID" value="KZS58707.1"/>
    <property type="molecule type" value="Genomic_DNA"/>
</dbReference>
<feature type="domain" description="DUF4190" evidence="3">
    <location>
        <begin position="54"/>
        <end position="107"/>
    </location>
</feature>
<keyword evidence="2" id="KW-0472">Membrane</keyword>
<dbReference type="RefSeq" id="WP_082277332.1">
    <property type="nucleotide sequence ID" value="NZ_CP089224.1"/>
</dbReference>
<evidence type="ECO:0008006" key="7">
    <source>
        <dbReference type="Google" id="ProtNLM"/>
    </source>
</evidence>
<evidence type="ECO:0000313" key="5">
    <source>
        <dbReference type="EMBL" id="KZS58707.1"/>
    </source>
</evidence>
<evidence type="ECO:0000256" key="2">
    <source>
        <dbReference type="SAM" id="Phobius"/>
    </source>
</evidence>
<keyword evidence="6" id="KW-1185">Reference proteome</keyword>
<protein>
    <recommendedName>
        <fullName evidence="7">Septum formation-related domain-containing protein</fullName>
    </recommendedName>
</protein>
<organism evidence="5 6">
    <name type="scientific">Mycobacterium ostraviense</name>
    <dbReference type="NCBI Taxonomy" id="2738409"/>
    <lineage>
        <taxon>Bacteria</taxon>
        <taxon>Bacillati</taxon>
        <taxon>Actinomycetota</taxon>
        <taxon>Actinomycetes</taxon>
        <taxon>Mycobacteriales</taxon>
        <taxon>Mycobacteriaceae</taxon>
        <taxon>Mycobacterium</taxon>
    </lineage>
</organism>
<evidence type="ECO:0000256" key="1">
    <source>
        <dbReference type="SAM" id="MobiDB-lite"/>
    </source>
</evidence>
<sequence>MTFQPPPYPPPGQPPGPGPYPQQPGYYGGYPQQPGQYGQPYAPPPTPRGTNGFAIASLIFGVLGGVLLSVIFGIIALKQIKTRGQGGRGMAIAGLVLSALWTLLIGVVIIAAVVTNDGSVRATSLAVGDCIESIPGDNARVATLPKVSCAKPHEGEVYAQLRVAASSFPGQSSLESDYRERCLSAFAAYAPNAADSEDFESYVLYPTQATWSQGDRDVVCIATTKVRRTGSIKG</sequence>
<proteinExistence type="predicted"/>
<dbReference type="Proteomes" id="UP000077342">
    <property type="component" value="Unassembled WGS sequence"/>
</dbReference>
<feature type="transmembrane region" description="Helical" evidence="2">
    <location>
        <begin position="53"/>
        <end position="77"/>
    </location>
</feature>
<dbReference type="AlphaFoldDB" id="A0A163WUT4"/>
<keyword evidence="2" id="KW-0812">Transmembrane</keyword>
<feature type="domain" description="Septum formation-related" evidence="4">
    <location>
        <begin position="128"/>
        <end position="221"/>
    </location>
</feature>
<accession>A0A163WUT4</accession>
<dbReference type="Pfam" id="PF13828">
    <property type="entry name" value="DUF4190"/>
    <property type="match status" value="1"/>
</dbReference>
<feature type="compositionally biased region" description="Pro residues" evidence="1">
    <location>
        <begin position="1"/>
        <end position="22"/>
    </location>
</feature>
<feature type="transmembrane region" description="Helical" evidence="2">
    <location>
        <begin position="89"/>
        <end position="114"/>
    </location>
</feature>
<dbReference type="Pfam" id="PF13845">
    <property type="entry name" value="Septum_form"/>
    <property type="match status" value="1"/>
</dbReference>
<keyword evidence="2" id="KW-1133">Transmembrane helix</keyword>
<dbReference type="InterPro" id="IPR026004">
    <property type="entry name" value="Septum_form"/>
</dbReference>
<evidence type="ECO:0000259" key="3">
    <source>
        <dbReference type="Pfam" id="PF13828"/>
    </source>
</evidence>
<evidence type="ECO:0000313" key="6">
    <source>
        <dbReference type="Proteomes" id="UP000077342"/>
    </source>
</evidence>
<gene>
    <name evidence="5" type="ORF">A4G28_03855</name>
</gene>
<name>A0A163WUT4_9MYCO</name>
<dbReference type="SUPFAM" id="SSF81995">
    <property type="entry name" value="beta-sandwich domain of Sec23/24"/>
    <property type="match status" value="1"/>
</dbReference>
<dbReference type="InterPro" id="IPR025241">
    <property type="entry name" value="DUF4190"/>
</dbReference>